<dbReference type="NCBIfam" id="TIGR00229">
    <property type="entry name" value="sensory_box"/>
    <property type="match status" value="1"/>
</dbReference>
<dbReference type="Gene3D" id="3.30.450.20">
    <property type="entry name" value="PAS domain"/>
    <property type="match status" value="1"/>
</dbReference>
<feature type="modified residue" description="4-aspartylphosphate" evidence="4">
    <location>
        <position position="619"/>
    </location>
</feature>
<dbReference type="InterPro" id="IPR003661">
    <property type="entry name" value="HisK_dim/P_dom"/>
</dbReference>
<dbReference type="CDD" id="cd00130">
    <property type="entry name" value="PAS"/>
    <property type="match status" value="1"/>
</dbReference>
<dbReference type="SUPFAM" id="SSF55785">
    <property type="entry name" value="PYP-like sensor domain (PAS domain)"/>
    <property type="match status" value="1"/>
</dbReference>
<dbReference type="Gene3D" id="3.30.565.10">
    <property type="entry name" value="Histidine kinase-like ATPase, C-terminal domain"/>
    <property type="match status" value="1"/>
</dbReference>
<comment type="caution">
    <text evidence="9">The sequence shown here is derived from an EMBL/GenBank/DDBJ whole genome shotgun (WGS) entry which is preliminary data.</text>
</comment>
<dbReference type="InterPro" id="IPR000014">
    <property type="entry name" value="PAS"/>
</dbReference>
<dbReference type="SMART" id="SM00086">
    <property type="entry name" value="PAC"/>
    <property type="match status" value="1"/>
</dbReference>
<evidence type="ECO:0000259" key="8">
    <source>
        <dbReference type="PROSITE" id="PS50113"/>
    </source>
</evidence>
<evidence type="ECO:0000259" key="6">
    <source>
        <dbReference type="PROSITE" id="PS50110"/>
    </source>
</evidence>
<dbReference type="PROSITE" id="PS50110">
    <property type="entry name" value="RESPONSE_REGULATORY"/>
    <property type="match status" value="1"/>
</dbReference>
<dbReference type="AlphaFoldDB" id="A0A2S6NB74"/>
<dbReference type="FunFam" id="3.30.450.20:FF:000099">
    <property type="entry name" value="Sensory box sensor histidine kinase"/>
    <property type="match status" value="1"/>
</dbReference>
<dbReference type="SUPFAM" id="SSF52172">
    <property type="entry name" value="CheY-like"/>
    <property type="match status" value="1"/>
</dbReference>
<evidence type="ECO:0000256" key="2">
    <source>
        <dbReference type="ARBA" id="ARBA00012438"/>
    </source>
</evidence>
<dbReference type="SUPFAM" id="SSF55874">
    <property type="entry name" value="ATPase domain of HSP90 chaperone/DNA topoisomerase II/histidine kinase"/>
    <property type="match status" value="1"/>
</dbReference>
<dbReference type="SMART" id="SM00387">
    <property type="entry name" value="HATPase_c"/>
    <property type="match status" value="1"/>
</dbReference>
<organism evidence="9 10">
    <name type="scientific">Rhodoblastus sphagnicola</name>
    <dbReference type="NCBI Taxonomy" id="333368"/>
    <lineage>
        <taxon>Bacteria</taxon>
        <taxon>Pseudomonadati</taxon>
        <taxon>Pseudomonadota</taxon>
        <taxon>Alphaproteobacteria</taxon>
        <taxon>Hyphomicrobiales</taxon>
        <taxon>Rhodoblastaceae</taxon>
        <taxon>Rhodoblastus</taxon>
    </lineage>
</organism>
<evidence type="ECO:0000313" key="9">
    <source>
        <dbReference type="EMBL" id="PPQ31868.1"/>
    </source>
</evidence>
<evidence type="ECO:0000256" key="4">
    <source>
        <dbReference type="PROSITE-ProRule" id="PRU00169"/>
    </source>
</evidence>
<dbReference type="PROSITE" id="PS50109">
    <property type="entry name" value="HIS_KIN"/>
    <property type="match status" value="1"/>
</dbReference>
<dbReference type="SMART" id="SM00448">
    <property type="entry name" value="REC"/>
    <property type="match status" value="1"/>
</dbReference>
<sequence length="689" mass="74705">MAPAKHGASRRSSRNASSLDDVHQLRLRLAAVGEENAALRKTLAKARHLHATNSHDLAGMRASRAAVGPVEDLNGSGRFTAGMADFHVLAESLPQIVWITDANGRNIFFNQKWVEYTGLTLEESHGDGWNKPFHPDCRQRAWEAWQNAVANTSEYALQCRLRRADGAYRWWLIRGAPQLDGSGSIARWFGACTDIHDLKVANADAETLILANDLLVTSEAALEKLLASAREETRVGRSDLMETIVALALSRKEASEGQSDLVASELANKILGRDNELLATSEAALERLVEERTAALMREVEERRRAEETLRQGEKMQAIGQITGGIAHDFNNLLQVFMTGVGLLRRPGLSDEIHAPVLDAMDYAVESAAALISRLLTFARKQALRPEVFDLNARIAHIRELLTATLGASVSLQTDCAADLWPAIADPNQLDISILNLTVNARDAMLPDGGALILRTYNVSLEATFERPAGDYVCLAIEDSGSGMSPAVLARAFEPFFTTKTEGKGTGLGLAQVYGFAKQSGGDVAIESAPGKGTIVLFHLPRPTAATLIREAKQEEKMATQSVRQTARTVLVVEDNPALASFTASMLEELGYVAKCASNAAEALALLERGELIDGVFSDVSMPGAMNGLRLASTLRRVYPRLAVLLATGYSLSLEEDGHAAEAEVLSKPYRRHDLQAALQRAFVAVEKS</sequence>
<evidence type="ECO:0000256" key="3">
    <source>
        <dbReference type="ARBA" id="ARBA00022553"/>
    </source>
</evidence>
<dbReference type="PANTHER" id="PTHR43065:SF42">
    <property type="entry name" value="TWO-COMPONENT SENSOR PPRA"/>
    <property type="match status" value="1"/>
</dbReference>
<dbReference type="InterPro" id="IPR036890">
    <property type="entry name" value="HATPase_C_sf"/>
</dbReference>
<dbReference type="InterPro" id="IPR013655">
    <property type="entry name" value="PAS_fold_3"/>
</dbReference>
<dbReference type="InterPro" id="IPR004358">
    <property type="entry name" value="Sig_transdc_His_kin-like_C"/>
</dbReference>
<dbReference type="Gene3D" id="1.10.287.130">
    <property type="match status" value="1"/>
</dbReference>
<reference evidence="9 10" key="1">
    <citation type="journal article" date="2018" name="Arch. Microbiol.">
        <title>New insights into the metabolic potential of the phototrophic purple bacterium Rhodopila globiformis DSM 161(T) from its draft genome sequence and evidence for a vanadium-dependent nitrogenase.</title>
        <authorList>
            <person name="Imhoff J.F."/>
            <person name="Rahn T."/>
            <person name="Kunzel S."/>
            <person name="Neulinger S.C."/>
        </authorList>
    </citation>
    <scope>NUCLEOTIDE SEQUENCE [LARGE SCALE GENOMIC DNA]</scope>
    <source>
        <strain evidence="9 10">DSM 16996</strain>
    </source>
</reference>
<dbReference type="InterPro" id="IPR036097">
    <property type="entry name" value="HisK_dim/P_sf"/>
</dbReference>
<comment type="catalytic activity">
    <reaction evidence="1">
        <text>ATP + protein L-histidine = ADP + protein N-phospho-L-histidine.</text>
        <dbReference type="EC" id="2.7.13.3"/>
    </reaction>
</comment>
<dbReference type="PROSITE" id="PS50113">
    <property type="entry name" value="PAC"/>
    <property type="match status" value="1"/>
</dbReference>
<dbReference type="EMBL" id="NHSJ01000049">
    <property type="protein sequence ID" value="PPQ31868.1"/>
    <property type="molecule type" value="Genomic_DNA"/>
</dbReference>
<dbReference type="GO" id="GO:0000155">
    <property type="term" value="F:phosphorelay sensor kinase activity"/>
    <property type="evidence" value="ECO:0007669"/>
    <property type="project" value="InterPro"/>
</dbReference>
<dbReference type="SMART" id="SM00388">
    <property type="entry name" value="HisKA"/>
    <property type="match status" value="1"/>
</dbReference>
<name>A0A2S6NB74_9HYPH</name>
<dbReference type="Proteomes" id="UP000239089">
    <property type="component" value="Unassembled WGS sequence"/>
</dbReference>
<evidence type="ECO:0000256" key="1">
    <source>
        <dbReference type="ARBA" id="ARBA00000085"/>
    </source>
</evidence>
<dbReference type="PROSITE" id="PS50112">
    <property type="entry name" value="PAS"/>
    <property type="match status" value="1"/>
</dbReference>
<dbReference type="EC" id="2.7.13.3" evidence="2"/>
<dbReference type="InterPro" id="IPR003594">
    <property type="entry name" value="HATPase_dom"/>
</dbReference>
<dbReference type="PRINTS" id="PR00344">
    <property type="entry name" value="BCTRLSENSOR"/>
</dbReference>
<dbReference type="InterPro" id="IPR035965">
    <property type="entry name" value="PAS-like_dom_sf"/>
</dbReference>
<proteinExistence type="predicted"/>
<feature type="domain" description="Response regulatory" evidence="6">
    <location>
        <begin position="569"/>
        <end position="683"/>
    </location>
</feature>
<dbReference type="InterPro" id="IPR011006">
    <property type="entry name" value="CheY-like_superfamily"/>
</dbReference>
<feature type="domain" description="PAC" evidence="8">
    <location>
        <begin position="155"/>
        <end position="207"/>
    </location>
</feature>
<dbReference type="Pfam" id="PF00072">
    <property type="entry name" value="Response_reg"/>
    <property type="match status" value="1"/>
</dbReference>
<feature type="domain" description="Histidine kinase" evidence="5">
    <location>
        <begin position="325"/>
        <end position="544"/>
    </location>
</feature>
<evidence type="ECO:0000313" key="10">
    <source>
        <dbReference type="Proteomes" id="UP000239089"/>
    </source>
</evidence>
<dbReference type="InterPro" id="IPR005467">
    <property type="entry name" value="His_kinase_dom"/>
</dbReference>
<dbReference type="SMART" id="SM00091">
    <property type="entry name" value="PAS"/>
    <property type="match status" value="1"/>
</dbReference>
<dbReference type="Pfam" id="PF08447">
    <property type="entry name" value="PAS_3"/>
    <property type="match status" value="1"/>
</dbReference>
<keyword evidence="3 4" id="KW-0597">Phosphoprotein</keyword>
<dbReference type="Pfam" id="PF02518">
    <property type="entry name" value="HATPase_c"/>
    <property type="match status" value="1"/>
</dbReference>
<evidence type="ECO:0000259" key="7">
    <source>
        <dbReference type="PROSITE" id="PS50112"/>
    </source>
</evidence>
<accession>A0A2S6NB74</accession>
<gene>
    <name evidence="9" type="ORF">CCR94_07785</name>
</gene>
<keyword evidence="10" id="KW-1185">Reference proteome</keyword>
<dbReference type="InterPro" id="IPR000700">
    <property type="entry name" value="PAS-assoc_C"/>
</dbReference>
<evidence type="ECO:0000259" key="5">
    <source>
        <dbReference type="PROSITE" id="PS50109"/>
    </source>
</evidence>
<dbReference type="InterPro" id="IPR001789">
    <property type="entry name" value="Sig_transdc_resp-reg_receiver"/>
</dbReference>
<dbReference type="SUPFAM" id="SSF47384">
    <property type="entry name" value="Homodimeric domain of signal transducing histidine kinase"/>
    <property type="match status" value="1"/>
</dbReference>
<dbReference type="Gene3D" id="3.40.50.2300">
    <property type="match status" value="1"/>
</dbReference>
<dbReference type="InterPro" id="IPR001610">
    <property type="entry name" value="PAC"/>
</dbReference>
<protein>
    <recommendedName>
        <fullName evidence="2">histidine kinase</fullName>
        <ecNumber evidence="2">2.7.13.3</ecNumber>
    </recommendedName>
</protein>
<feature type="domain" description="PAS" evidence="7">
    <location>
        <begin position="82"/>
        <end position="152"/>
    </location>
</feature>
<dbReference type="PANTHER" id="PTHR43065">
    <property type="entry name" value="SENSOR HISTIDINE KINASE"/>
    <property type="match status" value="1"/>
</dbReference>